<reference evidence="1 2" key="1">
    <citation type="submission" date="2019-08" db="EMBL/GenBank/DDBJ databases">
        <title>Parahaliea maris sp. nov., isolated from the surface seawater.</title>
        <authorList>
            <person name="Liu Y."/>
        </authorList>
    </citation>
    <scope>NUCLEOTIDE SEQUENCE [LARGE SCALE GENOMIC DNA]</scope>
    <source>
        <strain evidence="1 2">HSLHS9</strain>
    </source>
</reference>
<accession>A0A5C8ZZ86</accession>
<gene>
    <name evidence="1" type="ORF">FV139_12045</name>
</gene>
<comment type="caution">
    <text evidence="1">The sequence shown here is derived from an EMBL/GenBank/DDBJ whole genome shotgun (WGS) entry which is preliminary data.</text>
</comment>
<organism evidence="1 2">
    <name type="scientific">Parahaliea maris</name>
    <dbReference type="NCBI Taxonomy" id="2716870"/>
    <lineage>
        <taxon>Bacteria</taxon>
        <taxon>Pseudomonadati</taxon>
        <taxon>Pseudomonadota</taxon>
        <taxon>Gammaproteobacteria</taxon>
        <taxon>Cellvibrionales</taxon>
        <taxon>Halieaceae</taxon>
        <taxon>Parahaliea</taxon>
    </lineage>
</organism>
<dbReference type="Proteomes" id="UP000321039">
    <property type="component" value="Unassembled WGS sequence"/>
</dbReference>
<dbReference type="RefSeq" id="WP_148068710.1">
    <property type="nucleotide sequence ID" value="NZ_VRZA01000004.1"/>
</dbReference>
<keyword evidence="2" id="KW-1185">Reference proteome</keyword>
<evidence type="ECO:0000313" key="1">
    <source>
        <dbReference type="EMBL" id="TXS92707.1"/>
    </source>
</evidence>
<dbReference type="EMBL" id="VRZA01000004">
    <property type="protein sequence ID" value="TXS92707.1"/>
    <property type="molecule type" value="Genomic_DNA"/>
</dbReference>
<sequence length="194" mass="21874">MSDLQPSRLLPALFEHVDDEWPLTVLHIGPALPETVQFFSAFRCKLHFADLYDELPLRRNEGGEEGPSLEARIEEALCLPGGALFDLCFFWDVLNFLHRDAIIALMNNLRPHLHPDSRAHCFAPHNAKTPASPTFYGIADAGNFRVRQRSAIPPDYQPHPQGELNSLLSCFRVDRSVLLPDRRTELLLQAKLGG</sequence>
<name>A0A5C8ZZ86_9GAMM</name>
<protein>
    <recommendedName>
        <fullName evidence="3">Class I SAM-dependent methyltransferase</fullName>
    </recommendedName>
</protein>
<proteinExistence type="predicted"/>
<dbReference type="AlphaFoldDB" id="A0A5C8ZZ86"/>
<evidence type="ECO:0000313" key="2">
    <source>
        <dbReference type="Proteomes" id="UP000321039"/>
    </source>
</evidence>
<evidence type="ECO:0008006" key="3">
    <source>
        <dbReference type="Google" id="ProtNLM"/>
    </source>
</evidence>